<dbReference type="SUPFAM" id="SSF57850">
    <property type="entry name" value="RING/U-box"/>
    <property type="match status" value="1"/>
</dbReference>
<feature type="domain" description="PX" evidence="3">
    <location>
        <begin position="21"/>
        <end position="163"/>
    </location>
</feature>
<dbReference type="InterPro" id="IPR013083">
    <property type="entry name" value="Znf_RING/FYVE/PHD"/>
</dbReference>
<evidence type="ECO:0000256" key="1">
    <source>
        <dbReference type="PROSITE-ProRule" id="PRU00175"/>
    </source>
</evidence>
<dbReference type="GO" id="GO:0006511">
    <property type="term" value="P:ubiquitin-dependent protein catabolic process"/>
    <property type="evidence" value="ECO:0007669"/>
    <property type="project" value="TreeGrafter"/>
</dbReference>
<dbReference type="Pfam" id="PF13639">
    <property type="entry name" value="zf-RING_2"/>
    <property type="match status" value="1"/>
</dbReference>
<protein>
    <submittedName>
        <fullName evidence="5">Aste57867_25264 protein</fullName>
    </submittedName>
</protein>
<dbReference type="PANTHER" id="PTHR22765">
    <property type="entry name" value="RING FINGER AND PROTEASE ASSOCIATED DOMAIN-CONTAINING"/>
    <property type="match status" value="1"/>
</dbReference>
<name>A0A485LTL6_9STRA</name>
<keyword evidence="1" id="KW-0862">Zinc</keyword>
<dbReference type="InterPro" id="IPR051826">
    <property type="entry name" value="E3_ubiquitin-ligase_domain"/>
</dbReference>
<dbReference type="Gene3D" id="3.30.40.10">
    <property type="entry name" value="Zinc/RING finger domain, C3HC4 (zinc finger)"/>
    <property type="match status" value="1"/>
</dbReference>
<dbReference type="EMBL" id="VJMH01007511">
    <property type="protein sequence ID" value="KAF0682627.1"/>
    <property type="molecule type" value="Genomic_DNA"/>
</dbReference>
<evidence type="ECO:0000313" key="6">
    <source>
        <dbReference type="Proteomes" id="UP000332933"/>
    </source>
</evidence>
<dbReference type="PROSITE" id="PS50089">
    <property type="entry name" value="ZF_RING_2"/>
    <property type="match status" value="1"/>
</dbReference>
<dbReference type="OrthoDB" id="21204at2759"/>
<gene>
    <name evidence="5" type="primary">Aste57867_25264</name>
    <name evidence="4" type="ORF">As57867_025186</name>
    <name evidence="5" type="ORF">ASTE57867_25264</name>
</gene>
<dbReference type="Pfam" id="PF00787">
    <property type="entry name" value="PX"/>
    <property type="match status" value="1"/>
</dbReference>
<dbReference type="GO" id="GO:0061630">
    <property type="term" value="F:ubiquitin protein ligase activity"/>
    <property type="evidence" value="ECO:0007669"/>
    <property type="project" value="TreeGrafter"/>
</dbReference>
<reference evidence="4" key="2">
    <citation type="submission" date="2019-06" db="EMBL/GenBank/DDBJ databases">
        <title>Genomics analysis of Aphanomyces spp. identifies a new class of oomycete effector associated with host adaptation.</title>
        <authorList>
            <person name="Gaulin E."/>
        </authorList>
    </citation>
    <scope>NUCLEOTIDE SEQUENCE</scope>
    <source>
        <strain evidence="4">CBS 578.67</strain>
    </source>
</reference>
<dbReference type="InterPro" id="IPR001683">
    <property type="entry name" value="PX_dom"/>
</dbReference>
<dbReference type="SUPFAM" id="SSF64268">
    <property type="entry name" value="PX domain"/>
    <property type="match status" value="1"/>
</dbReference>
<keyword evidence="1" id="KW-0863">Zinc-finger</keyword>
<dbReference type="InterPro" id="IPR036871">
    <property type="entry name" value="PX_dom_sf"/>
</dbReference>
<dbReference type="Proteomes" id="UP000332933">
    <property type="component" value="Unassembled WGS sequence"/>
</dbReference>
<accession>A0A485LTL6</accession>
<dbReference type="InterPro" id="IPR001841">
    <property type="entry name" value="Znf_RING"/>
</dbReference>
<organism evidence="5 6">
    <name type="scientific">Aphanomyces stellatus</name>
    <dbReference type="NCBI Taxonomy" id="120398"/>
    <lineage>
        <taxon>Eukaryota</taxon>
        <taxon>Sar</taxon>
        <taxon>Stramenopiles</taxon>
        <taxon>Oomycota</taxon>
        <taxon>Saprolegniomycetes</taxon>
        <taxon>Saprolegniales</taxon>
        <taxon>Verrucalvaceae</taxon>
        <taxon>Aphanomyces</taxon>
    </lineage>
</organism>
<dbReference type="SMART" id="SM00184">
    <property type="entry name" value="RING"/>
    <property type="match status" value="1"/>
</dbReference>
<feature type="domain" description="RING-type" evidence="2">
    <location>
        <begin position="196"/>
        <end position="236"/>
    </location>
</feature>
<dbReference type="CDD" id="cd16454">
    <property type="entry name" value="RING-H2_PA-TM-RING"/>
    <property type="match status" value="1"/>
</dbReference>
<dbReference type="PROSITE" id="PS50195">
    <property type="entry name" value="PX"/>
    <property type="match status" value="1"/>
</dbReference>
<evidence type="ECO:0000313" key="5">
    <source>
        <dbReference type="EMBL" id="VFU01890.1"/>
    </source>
</evidence>
<dbReference type="GO" id="GO:0008270">
    <property type="term" value="F:zinc ion binding"/>
    <property type="evidence" value="ECO:0007669"/>
    <property type="project" value="UniProtKB-KW"/>
</dbReference>
<evidence type="ECO:0000313" key="4">
    <source>
        <dbReference type="EMBL" id="KAF0682627.1"/>
    </source>
</evidence>
<dbReference type="Gene3D" id="3.30.1520.10">
    <property type="entry name" value="Phox-like domain"/>
    <property type="match status" value="1"/>
</dbReference>
<keyword evidence="1" id="KW-0479">Metal-binding</keyword>
<dbReference type="GO" id="GO:0035091">
    <property type="term" value="F:phosphatidylinositol binding"/>
    <property type="evidence" value="ECO:0007669"/>
    <property type="project" value="InterPro"/>
</dbReference>
<keyword evidence="6" id="KW-1185">Reference proteome</keyword>
<evidence type="ECO:0000259" key="3">
    <source>
        <dbReference type="PROSITE" id="PS50195"/>
    </source>
</evidence>
<reference evidence="5 6" key="1">
    <citation type="submission" date="2019-03" db="EMBL/GenBank/DDBJ databases">
        <authorList>
            <person name="Gaulin E."/>
            <person name="Dumas B."/>
        </authorList>
    </citation>
    <scope>NUCLEOTIDE SEQUENCE [LARGE SCALE GENOMIC DNA]</scope>
    <source>
        <strain evidence="5">CBS 568.67</strain>
    </source>
</reference>
<proteinExistence type="predicted"/>
<sequence length="242" mass="27759">MDPRPIWLARLKETFDDSLKSLTLTVHPSRAGLRGGGNPYTIYQYTITKPGLRWVVDRRYSECHRLHKQLVRSFRRTNSVLAGFLAPVAHIDFPKKRFVEDTRCIVGERKFKLQLFLRACLQVRLALLAYTAVYYPNDGRQTNRLLDIVDHIDAFLAMPLQHREDDRRLTVSLLSLLQQRRSFGVIPSSQVYLDDCAICLCECDATDVITLPCTHAFHSDCVIPWIARDHSCPLCRTSAVTS</sequence>
<evidence type="ECO:0000259" key="2">
    <source>
        <dbReference type="PROSITE" id="PS50089"/>
    </source>
</evidence>
<dbReference type="EMBL" id="CAADRA010007537">
    <property type="protein sequence ID" value="VFU01890.1"/>
    <property type="molecule type" value="Genomic_DNA"/>
</dbReference>
<dbReference type="AlphaFoldDB" id="A0A485LTL6"/>